<protein>
    <submittedName>
        <fullName evidence="1">DNA-binding protein</fullName>
    </submittedName>
</protein>
<sequence length="76" mass="8292">MSDAAWMSESEAARQLGVSVLRIGALVSCDHLTLAKNPAGHVGITAASVRTEKHWKQTASRKAKLIRLLKDMMTFV</sequence>
<keyword evidence="2" id="KW-1185">Reference proteome</keyword>
<proteinExistence type="predicted"/>
<gene>
    <name evidence="1" type="ORF">ITX44_25900</name>
</gene>
<evidence type="ECO:0000313" key="1">
    <source>
        <dbReference type="EMBL" id="MBM9507924.1"/>
    </source>
</evidence>
<keyword evidence="1" id="KW-0238">DNA-binding</keyword>
<name>A0ABS2TX62_9ACTN</name>
<dbReference type="GO" id="GO:0003677">
    <property type="term" value="F:DNA binding"/>
    <property type="evidence" value="ECO:0007669"/>
    <property type="project" value="UniProtKB-KW"/>
</dbReference>
<accession>A0ABS2TX62</accession>
<comment type="caution">
    <text evidence="1">The sequence shown here is derived from an EMBL/GenBank/DDBJ whole genome shotgun (WGS) entry which is preliminary data.</text>
</comment>
<dbReference type="RefSeq" id="WP_205359797.1">
    <property type="nucleotide sequence ID" value="NZ_JADKYB010000015.1"/>
</dbReference>
<evidence type="ECO:0000313" key="2">
    <source>
        <dbReference type="Proteomes" id="UP000749040"/>
    </source>
</evidence>
<dbReference type="EMBL" id="JADKYB010000015">
    <property type="protein sequence ID" value="MBM9507924.1"/>
    <property type="molecule type" value="Genomic_DNA"/>
</dbReference>
<dbReference type="Proteomes" id="UP000749040">
    <property type="component" value="Unassembled WGS sequence"/>
</dbReference>
<reference evidence="1 2" key="1">
    <citation type="submission" date="2021-01" db="EMBL/GenBank/DDBJ databases">
        <title>Streptomyces acididurans sp. nov., isolated from a peat swamp forest soil.</title>
        <authorList>
            <person name="Chantavorakit T."/>
            <person name="Duangmal K."/>
        </authorList>
    </citation>
    <scope>NUCLEOTIDE SEQUENCE [LARGE SCALE GENOMIC DNA]</scope>
    <source>
        <strain evidence="1 2">KK5PA1</strain>
    </source>
</reference>
<organism evidence="1 2">
    <name type="scientific">Actinacidiphila acididurans</name>
    <dbReference type="NCBI Taxonomy" id="2784346"/>
    <lineage>
        <taxon>Bacteria</taxon>
        <taxon>Bacillati</taxon>
        <taxon>Actinomycetota</taxon>
        <taxon>Actinomycetes</taxon>
        <taxon>Kitasatosporales</taxon>
        <taxon>Streptomycetaceae</taxon>
        <taxon>Actinacidiphila</taxon>
    </lineage>
</organism>